<dbReference type="EMBL" id="WUYX01000029">
    <property type="protein sequence ID" value="MXV62331.1"/>
    <property type="molecule type" value="Genomic_DNA"/>
</dbReference>
<keyword evidence="1" id="KW-0812">Transmembrane</keyword>
<evidence type="ECO:0000256" key="1">
    <source>
        <dbReference type="SAM" id="Phobius"/>
    </source>
</evidence>
<accession>A0A6B0VKF9</accession>
<keyword evidence="1" id="KW-1133">Transmembrane helix</keyword>
<dbReference type="Proteomes" id="UP000434101">
    <property type="component" value="Unassembled WGS sequence"/>
</dbReference>
<comment type="caution">
    <text evidence="2">The sequence shown here is derived from an EMBL/GenBank/DDBJ whole genome shotgun (WGS) entry which is preliminary data.</text>
</comment>
<dbReference type="RefSeq" id="WP_160065010.1">
    <property type="nucleotide sequence ID" value="NZ_WUYX01000029.1"/>
</dbReference>
<gene>
    <name evidence="2" type="ORF">GS429_09705</name>
</gene>
<feature type="transmembrane region" description="Helical" evidence="1">
    <location>
        <begin position="75"/>
        <end position="94"/>
    </location>
</feature>
<keyword evidence="1" id="KW-0472">Membrane</keyword>
<keyword evidence="3" id="KW-1185">Reference proteome</keyword>
<sequence>MGLLKNFFIGGARPKVENGEIRCGECREIVQPDAKRCPNCQSDIFTLKGRVLSRLPGLLGLILLVQGSIAGGAFGSLGMVLGLALLGVAVYYFLKAPIYSARPPHRPSRPNR</sequence>
<proteinExistence type="predicted"/>
<evidence type="ECO:0000313" key="3">
    <source>
        <dbReference type="Proteomes" id="UP000434101"/>
    </source>
</evidence>
<reference evidence="2 3" key="1">
    <citation type="submission" date="2020-01" db="EMBL/GenBank/DDBJ databases">
        <title>Natronorubrum sp. JWXQ-INN 674 isolated from Inner Mongolia Autonomous Region of China.</title>
        <authorList>
            <person name="Xue Q."/>
        </authorList>
    </citation>
    <scope>NUCLEOTIDE SEQUENCE [LARGE SCALE GENOMIC DNA]</scope>
    <source>
        <strain evidence="2 3">JWXQ-INN-674</strain>
    </source>
</reference>
<evidence type="ECO:0000313" key="2">
    <source>
        <dbReference type="EMBL" id="MXV62331.1"/>
    </source>
</evidence>
<protein>
    <submittedName>
        <fullName evidence="2">Uncharacterized protein</fullName>
    </submittedName>
</protein>
<dbReference type="AlphaFoldDB" id="A0A6B0VKF9"/>
<organism evidence="2 3">
    <name type="scientific">Natronorubrum halalkaliphilum</name>
    <dbReference type="NCBI Taxonomy" id="2691917"/>
    <lineage>
        <taxon>Archaea</taxon>
        <taxon>Methanobacteriati</taxon>
        <taxon>Methanobacteriota</taxon>
        <taxon>Stenosarchaea group</taxon>
        <taxon>Halobacteria</taxon>
        <taxon>Halobacteriales</taxon>
        <taxon>Natrialbaceae</taxon>
        <taxon>Natronorubrum</taxon>
    </lineage>
</organism>
<dbReference type="OrthoDB" id="241537at2157"/>
<name>A0A6B0VKF9_9EURY</name>